<evidence type="ECO:0000313" key="1">
    <source>
        <dbReference type="EMBL" id="MFC3689106.1"/>
    </source>
</evidence>
<dbReference type="Proteomes" id="UP001595685">
    <property type="component" value="Unassembled WGS sequence"/>
</dbReference>
<dbReference type="InterPro" id="IPR037079">
    <property type="entry name" value="AF2212/PG0164-like_sf"/>
</dbReference>
<comment type="caution">
    <text evidence="1">The sequence shown here is derived from an EMBL/GenBank/DDBJ whole genome shotgun (WGS) entry which is preliminary data.</text>
</comment>
<sequence length="155" mass="16287">MGEDAPAPVTFTTQVLDAGGTKAGIEVPDEVLEALGGGRRVPVVVTVGTHTWTSTTAVMAGRTLLGMSTENRRLAGVATGGTVEVTLRRETGPRQVAVPDDLATALEAEPGMRAAFDTLAPGYRKDHVVQVEGARTEATRLRRVQKVLDSLRGTP</sequence>
<evidence type="ECO:0000313" key="2">
    <source>
        <dbReference type="Proteomes" id="UP001595685"/>
    </source>
</evidence>
<dbReference type="RefSeq" id="WP_340293138.1">
    <property type="nucleotide sequence ID" value="NZ_JBBEOI010000097.1"/>
</dbReference>
<gene>
    <name evidence="1" type="ORF">ACFOLH_12205</name>
</gene>
<accession>A0ABV7WJ83</accession>
<organism evidence="1 2">
    <name type="scientific">Aquipuribacter hungaricus</name>
    <dbReference type="NCBI Taxonomy" id="545624"/>
    <lineage>
        <taxon>Bacteria</taxon>
        <taxon>Bacillati</taxon>
        <taxon>Actinomycetota</taxon>
        <taxon>Actinomycetes</taxon>
        <taxon>Micrococcales</taxon>
        <taxon>Intrasporangiaceae</taxon>
        <taxon>Aquipuribacter</taxon>
    </lineage>
</organism>
<dbReference type="Pfam" id="PF13376">
    <property type="entry name" value="OmdA"/>
    <property type="match status" value="1"/>
</dbReference>
<name>A0ABV7WJ83_9MICO</name>
<dbReference type="InterPro" id="IPR015018">
    <property type="entry name" value="DUF1905"/>
</dbReference>
<dbReference type="EMBL" id="JBHRWW010000007">
    <property type="protein sequence ID" value="MFC3689106.1"/>
    <property type="molecule type" value="Genomic_DNA"/>
</dbReference>
<protein>
    <submittedName>
        <fullName evidence="1">YdeI/OmpD-associated family protein</fullName>
    </submittedName>
</protein>
<proteinExistence type="predicted"/>
<dbReference type="SUPFAM" id="SSF141694">
    <property type="entry name" value="AF2212/PG0164-like"/>
    <property type="match status" value="1"/>
</dbReference>
<dbReference type="Gene3D" id="2.40.30.100">
    <property type="entry name" value="AF2212/PG0164-like"/>
    <property type="match status" value="1"/>
</dbReference>
<keyword evidence="2" id="KW-1185">Reference proteome</keyword>
<dbReference type="Pfam" id="PF08922">
    <property type="entry name" value="DUF1905"/>
    <property type="match status" value="1"/>
</dbReference>
<reference evidence="2" key="1">
    <citation type="journal article" date="2019" name="Int. J. Syst. Evol. Microbiol.">
        <title>The Global Catalogue of Microorganisms (GCM) 10K type strain sequencing project: providing services to taxonomists for standard genome sequencing and annotation.</title>
        <authorList>
            <consortium name="The Broad Institute Genomics Platform"/>
            <consortium name="The Broad Institute Genome Sequencing Center for Infectious Disease"/>
            <person name="Wu L."/>
            <person name="Ma J."/>
        </authorList>
    </citation>
    <scope>NUCLEOTIDE SEQUENCE [LARGE SCALE GENOMIC DNA]</scope>
    <source>
        <strain evidence="2">NCAIM B.02333</strain>
    </source>
</reference>